<reference evidence="1" key="1">
    <citation type="submission" date="2018-05" db="EMBL/GenBank/DDBJ databases">
        <authorList>
            <person name="Lanie J.A."/>
            <person name="Ng W.-L."/>
            <person name="Kazmierczak K.M."/>
            <person name="Andrzejewski T.M."/>
            <person name="Davidsen T.M."/>
            <person name="Wayne K.J."/>
            <person name="Tettelin H."/>
            <person name="Glass J.I."/>
            <person name="Rusch D."/>
            <person name="Podicherti R."/>
            <person name="Tsui H.-C.T."/>
            <person name="Winkler M.E."/>
        </authorList>
    </citation>
    <scope>NUCLEOTIDE SEQUENCE</scope>
</reference>
<sequence>ILVYPSSRPVSRVYLGTGFRMAQTEHGFEIKNLHYSKHAFTLLHKWIALGTTAWKISLVELLDKTGSQNKELKNFLVKEGIENIWKNLQSSSPSENHFIRQFHRWFDGLKTIRLLKHFTKTV</sequence>
<feature type="non-terminal residue" evidence="1">
    <location>
        <position position="1"/>
    </location>
</feature>
<dbReference type="EMBL" id="UINC01169879">
    <property type="protein sequence ID" value="SVD73637.1"/>
    <property type="molecule type" value="Genomic_DNA"/>
</dbReference>
<gene>
    <name evidence="1" type="ORF">METZ01_LOCUS426491</name>
</gene>
<protein>
    <submittedName>
        <fullName evidence="1">Uncharacterized protein</fullName>
    </submittedName>
</protein>
<evidence type="ECO:0000313" key="1">
    <source>
        <dbReference type="EMBL" id="SVD73637.1"/>
    </source>
</evidence>
<proteinExistence type="predicted"/>
<accession>A0A382XR75</accession>
<organism evidence="1">
    <name type="scientific">marine metagenome</name>
    <dbReference type="NCBI Taxonomy" id="408172"/>
    <lineage>
        <taxon>unclassified sequences</taxon>
        <taxon>metagenomes</taxon>
        <taxon>ecological metagenomes</taxon>
    </lineage>
</organism>
<dbReference type="AlphaFoldDB" id="A0A382XR75"/>
<name>A0A382XR75_9ZZZZ</name>